<organism evidence="2 3">
    <name type="scientific">Alternaria atra</name>
    <dbReference type="NCBI Taxonomy" id="119953"/>
    <lineage>
        <taxon>Eukaryota</taxon>
        <taxon>Fungi</taxon>
        <taxon>Dikarya</taxon>
        <taxon>Ascomycota</taxon>
        <taxon>Pezizomycotina</taxon>
        <taxon>Dothideomycetes</taxon>
        <taxon>Pleosporomycetidae</taxon>
        <taxon>Pleosporales</taxon>
        <taxon>Pleosporineae</taxon>
        <taxon>Pleosporaceae</taxon>
        <taxon>Alternaria</taxon>
        <taxon>Alternaria sect. Ulocladioides</taxon>
    </lineage>
</organism>
<evidence type="ECO:0000313" key="2">
    <source>
        <dbReference type="EMBL" id="CAG5155737.1"/>
    </source>
</evidence>
<name>A0A8J2N4J4_9PLEO</name>
<keyword evidence="3" id="KW-1185">Reference proteome</keyword>
<reference evidence="2" key="1">
    <citation type="submission" date="2021-05" db="EMBL/GenBank/DDBJ databases">
        <authorList>
            <person name="Stam R."/>
        </authorList>
    </citation>
    <scope>NUCLEOTIDE SEQUENCE</scope>
    <source>
        <strain evidence="2">CS162</strain>
    </source>
</reference>
<gene>
    <name evidence="2" type="ORF">ALTATR162_LOCUS3810</name>
</gene>
<accession>A0A8J2N4J4</accession>
<dbReference type="RefSeq" id="XP_043167353.1">
    <property type="nucleotide sequence ID" value="XM_043311418.1"/>
</dbReference>
<dbReference type="Proteomes" id="UP000676310">
    <property type="component" value="Unassembled WGS sequence"/>
</dbReference>
<dbReference type="OrthoDB" id="10384031at2759"/>
<comment type="caution">
    <text evidence="2">The sequence shown here is derived from an EMBL/GenBank/DDBJ whole genome shotgun (WGS) entry which is preliminary data.</text>
</comment>
<evidence type="ECO:0000313" key="3">
    <source>
        <dbReference type="Proteomes" id="UP000676310"/>
    </source>
</evidence>
<protein>
    <submittedName>
        <fullName evidence="2">Uncharacterized protein</fullName>
    </submittedName>
</protein>
<dbReference type="AlphaFoldDB" id="A0A8J2N4J4"/>
<sequence>MSLPQRSHTPAQDDLDVYFEVDMTSDNKSTTLTRISYQGRPTQHLDRSLPSQQHLRPISQKDLTSIPAVDELL</sequence>
<proteinExistence type="predicted"/>
<dbReference type="EMBL" id="CAJRGZ010000017">
    <property type="protein sequence ID" value="CAG5155737.1"/>
    <property type="molecule type" value="Genomic_DNA"/>
</dbReference>
<dbReference type="GeneID" id="67015408"/>
<feature type="region of interest" description="Disordered" evidence="1">
    <location>
        <begin position="30"/>
        <end position="62"/>
    </location>
</feature>
<evidence type="ECO:0000256" key="1">
    <source>
        <dbReference type="SAM" id="MobiDB-lite"/>
    </source>
</evidence>
<feature type="compositionally biased region" description="Polar residues" evidence="1">
    <location>
        <begin position="30"/>
        <end position="41"/>
    </location>
</feature>